<dbReference type="RefSeq" id="WP_095538301.1">
    <property type="nucleotide sequence ID" value="NZ_NSJB01000001.1"/>
</dbReference>
<keyword evidence="1" id="KW-1133">Transmembrane helix</keyword>
<proteinExistence type="predicted"/>
<keyword evidence="1" id="KW-0812">Transmembrane</keyword>
<evidence type="ECO:0000256" key="1">
    <source>
        <dbReference type="SAM" id="Phobius"/>
    </source>
</evidence>
<keyword evidence="3" id="KW-1185">Reference proteome</keyword>
<gene>
    <name evidence="2" type="ORF">CK625_00290</name>
</gene>
<evidence type="ECO:0000313" key="3">
    <source>
        <dbReference type="Proteomes" id="UP000218054"/>
    </source>
</evidence>
<name>A0A2A2AJZ0_9BURK</name>
<comment type="caution">
    <text evidence="2">The sequence shown here is derived from an EMBL/GenBank/DDBJ whole genome shotgun (WGS) entry which is preliminary data.</text>
</comment>
<dbReference type="EMBL" id="NSJB01000001">
    <property type="protein sequence ID" value="PAT38022.1"/>
    <property type="molecule type" value="Genomic_DNA"/>
</dbReference>
<dbReference type="InterPro" id="IPR018729">
    <property type="entry name" value="DUF2269_transmembrane"/>
</dbReference>
<feature type="transmembrane region" description="Helical" evidence="1">
    <location>
        <begin position="82"/>
        <end position="103"/>
    </location>
</feature>
<dbReference type="AlphaFoldDB" id="A0A2A2AJZ0"/>
<organism evidence="2 3">
    <name type="scientific">Vandammella animalimorsus</name>
    <dbReference type="NCBI Taxonomy" id="2029117"/>
    <lineage>
        <taxon>Bacteria</taxon>
        <taxon>Pseudomonadati</taxon>
        <taxon>Pseudomonadota</taxon>
        <taxon>Betaproteobacteria</taxon>
        <taxon>Burkholderiales</taxon>
        <taxon>Comamonadaceae</taxon>
        <taxon>Vandammella</taxon>
    </lineage>
</organism>
<feature type="transmembrane region" description="Helical" evidence="1">
    <location>
        <begin position="131"/>
        <end position="150"/>
    </location>
</feature>
<dbReference type="Pfam" id="PF10027">
    <property type="entry name" value="DUF2269"/>
    <property type="match status" value="1"/>
</dbReference>
<dbReference type="Proteomes" id="UP000218054">
    <property type="component" value="Unassembled WGS sequence"/>
</dbReference>
<evidence type="ECO:0000313" key="2">
    <source>
        <dbReference type="EMBL" id="PAT38022.1"/>
    </source>
</evidence>
<accession>A0A2A2AJZ0</accession>
<feature type="transmembrane region" description="Helical" evidence="1">
    <location>
        <begin position="12"/>
        <end position="32"/>
    </location>
</feature>
<sequence length="160" mass="17523">MNSYLIVKWLHIVSSVLMVGTGFGSAFYMFFANRSGNVAAQAVVSRLVVRADTWFTTPAVIVQPVTGVLLAYWAGWPLSTPWLAASLALYALAGACWLPVLWLQLRMARMAQAAHASGSALPASYARLARWWEALGYPAFIAMVLVYWLMVNKPALWAAA</sequence>
<evidence type="ECO:0008006" key="4">
    <source>
        <dbReference type="Google" id="ProtNLM"/>
    </source>
</evidence>
<keyword evidence="1" id="KW-0472">Membrane</keyword>
<feature type="transmembrane region" description="Helical" evidence="1">
    <location>
        <begin position="53"/>
        <end position="76"/>
    </location>
</feature>
<protein>
    <recommendedName>
        <fullName evidence="4">DUF2269 domain-containing protein</fullName>
    </recommendedName>
</protein>
<reference evidence="2 3" key="1">
    <citation type="submission" date="2017-08" db="EMBL/GenBank/DDBJ databases">
        <title>WGS of Clinical strains of the CDC Group NO-1 linked to zoonotic infections in humans.</title>
        <authorList>
            <person name="Bernier A.-M."/>
            <person name="Bernard K."/>
        </authorList>
    </citation>
    <scope>NUCLEOTIDE SEQUENCE [LARGE SCALE GENOMIC DNA]</scope>
    <source>
        <strain evidence="2 3">NML00-0135</strain>
    </source>
</reference>